<evidence type="ECO:0000313" key="6">
    <source>
        <dbReference type="EMBL" id="GAA0874996.1"/>
    </source>
</evidence>
<gene>
    <name evidence="6" type="ORF">GCM10009118_14040</name>
</gene>
<proteinExistence type="predicted"/>
<feature type="domain" description="TonB-dependent receptor plug" evidence="5">
    <location>
        <begin position="144"/>
        <end position="221"/>
    </location>
</feature>
<sequence>MNKFTLLVVFTLLLCLTTVSAQDKYTLSGYVRDGGTGEELIGATVRILDLENTGAATNAYGFFSITLPEGEYRIAVQFVGFVTVEDTILLTEDKRLDFNLIDNTTLNEVVVEAERQDQNVTDIQMGVDKLDMREINKVPVLMGEKDVLKTIQLRPGVKNGGEGTGGFFVRGGAADQNLILLDEATVYNVSHLLGFFSVFNSDALKDVTLYKGTQPAEFGGRLASVLDVRMKDGNMKRFGVSGGIGLISARLNVEGPIVKDKGSFSIAGRRTYADLFLKLSREESLKNSQLYFYDLNLKANYKLNERNRIYLSGYFGRDVLGFQKVFGLDWGNATGTLRWNSLVSEKLFSNTTFIFSEYNYKVSIDFAGNNAEIVSRIQNYNLKQDFQYFINSENKIKFGINSIFHRILPGKLALENQPIANSKENNRYAWDNAAYISHEWKPFKRVGFEYGARLSTFTLVGRGDFYSYNEAGNVTDTTRLGNAEFGKTYVNIEPRVGINLLLSEKNSLKAFYGRNTQNLHLLSNSTTGSPTDLWIPSSYNVRPEISDQVSLGYFRNFLSNKLELSVETYYKWMQNQIDYKDGAELDFGENVESQLLTGTGRAYGIEFLFRKKVGKITGWVGYTLSRVEKKIEGINNDEYYPARQDRTHDISIVLMYQILPRLSVAATWVYYTGNAVTFPSGKYEIQGQVVNYYTERNAYRMPDYHRMDLGITFDGKKRKRFESSWNLSFYNLYARENAFTITFEEDPNDPSKTQAVQTSLFKIIPSITYNFKF</sequence>
<dbReference type="EMBL" id="BAAAFH010000007">
    <property type="protein sequence ID" value="GAA0874996.1"/>
    <property type="molecule type" value="Genomic_DNA"/>
</dbReference>
<dbReference type="Pfam" id="PF07715">
    <property type="entry name" value="Plug"/>
    <property type="match status" value="1"/>
</dbReference>
<comment type="caution">
    <text evidence="6">The sequence shown here is derived from an EMBL/GenBank/DDBJ whole genome shotgun (WGS) entry which is preliminary data.</text>
</comment>
<keyword evidence="2" id="KW-0472">Membrane</keyword>
<dbReference type="Gene3D" id="2.170.130.10">
    <property type="entry name" value="TonB-dependent receptor, plug domain"/>
    <property type="match status" value="1"/>
</dbReference>
<evidence type="ECO:0000256" key="2">
    <source>
        <dbReference type="ARBA" id="ARBA00023136"/>
    </source>
</evidence>
<organism evidence="6 7">
    <name type="scientific">Wandonia haliotis</name>
    <dbReference type="NCBI Taxonomy" id="574963"/>
    <lineage>
        <taxon>Bacteria</taxon>
        <taxon>Pseudomonadati</taxon>
        <taxon>Bacteroidota</taxon>
        <taxon>Flavobacteriia</taxon>
        <taxon>Flavobacteriales</taxon>
        <taxon>Crocinitomicaceae</taxon>
        <taxon>Wandonia</taxon>
    </lineage>
</organism>
<dbReference type="InterPro" id="IPR036942">
    <property type="entry name" value="Beta-barrel_TonB_sf"/>
</dbReference>
<evidence type="ECO:0000256" key="4">
    <source>
        <dbReference type="SAM" id="SignalP"/>
    </source>
</evidence>
<evidence type="ECO:0000256" key="1">
    <source>
        <dbReference type="ARBA" id="ARBA00004442"/>
    </source>
</evidence>
<dbReference type="Proteomes" id="UP001501126">
    <property type="component" value="Unassembled WGS sequence"/>
</dbReference>
<dbReference type="Pfam" id="PF13715">
    <property type="entry name" value="CarbopepD_reg_2"/>
    <property type="match status" value="1"/>
</dbReference>
<evidence type="ECO:0000313" key="7">
    <source>
        <dbReference type="Proteomes" id="UP001501126"/>
    </source>
</evidence>
<evidence type="ECO:0000259" key="5">
    <source>
        <dbReference type="Pfam" id="PF07715"/>
    </source>
</evidence>
<dbReference type="RefSeq" id="WP_343785995.1">
    <property type="nucleotide sequence ID" value="NZ_BAAAFH010000007.1"/>
</dbReference>
<protein>
    <submittedName>
        <fullName evidence="6">TonB-dependent receptor</fullName>
    </submittedName>
</protein>
<keyword evidence="4" id="KW-0732">Signal</keyword>
<dbReference type="InterPro" id="IPR008969">
    <property type="entry name" value="CarboxyPept-like_regulatory"/>
</dbReference>
<keyword evidence="3" id="KW-0998">Cell outer membrane</keyword>
<feature type="signal peptide" evidence="4">
    <location>
        <begin position="1"/>
        <end position="21"/>
    </location>
</feature>
<evidence type="ECO:0000256" key="3">
    <source>
        <dbReference type="ARBA" id="ARBA00023237"/>
    </source>
</evidence>
<reference evidence="7" key="1">
    <citation type="journal article" date="2019" name="Int. J. Syst. Evol. Microbiol.">
        <title>The Global Catalogue of Microorganisms (GCM) 10K type strain sequencing project: providing services to taxonomists for standard genome sequencing and annotation.</title>
        <authorList>
            <consortium name="The Broad Institute Genomics Platform"/>
            <consortium name="The Broad Institute Genome Sequencing Center for Infectious Disease"/>
            <person name="Wu L."/>
            <person name="Ma J."/>
        </authorList>
    </citation>
    <scope>NUCLEOTIDE SEQUENCE [LARGE SCALE GENOMIC DNA]</scope>
    <source>
        <strain evidence="7">JCM 16083</strain>
    </source>
</reference>
<dbReference type="InterPro" id="IPR037066">
    <property type="entry name" value="Plug_dom_sf"/>
</dbReference>
<dbReference type="SUPFAM" id="SSF56935">
    <property type="entry name" value="Porins"/>
    <property type="match status" value="1"/>
</dbReference>
<keyword evidence="7" id="KW-1185">Reference proteome</keyword>
<dbReference type="Gene3D" id="2.60.40.1120">
    <property type="entry name" value="Carboxypeptidase-like, regulatory domain"/>
    <property type="match status" value="1"/>
</dbReference>
<dbReference type="SUPFAM" id="SSF49464">
    <property type="entry name" value="Carboxypeptidase regulatory domain-like"/>
    <property type="match status" value="1"/>
</dbReference>
<keyword evidence="6" id="KW-0675">Receptor</keyword>
<dbReference type="InterPro" id="IPR012910">
    <property type="entry name" value="Plug_dom"/>
</dbReference>
<accession>A0ABP3Y052</accession>
<feature type="chain" id="PRO_5046610552" evidence="4">
    <location>
        <begin position="22"/>
        <end position="773"/>
    </location>
</feature>
<name>A0ABP3Y052_9FLAO</name>
<dbReference type="Gene3D" id="2.40.170.20">
    <property type="entry name" value="TonB-dependent receptor, beta-barrel domain"/>
    <property type="match status" value="1"/>
</dbReference>
<comment type="subcellular location">
    <subcellularLocation>
        <location evidence="1">Cell outer membrane</location>
    </subcellularLocation>
</comment>